<organism evidence="2">
    <name type="scientific">Arundo donax</name>
    <name type="common">Giant reed</name>
    <name type="synonym">Donax arundinaceus</name>
    <dbReference type="NCBI Taxonomy" id="35708"/>
    <lineage>
        <taxon>Eukaryota</taxon>
        <taxon>Viridiplantae</taxon>
        <taxon>Streptophyta</taxon>
        <taxon>Embryophyta</taxon>
        <taxon>Tracheophyta</taxon>
        <taxon>Spermatophyta</taxon>
        <taxon>Magnoliopsida</taxon>
        <taxon>Liliopsida</taxon>
        <taxon>Poales</taxon>
        <taxon>Poaceae</taxon>
        <taxon>PACMAD clade</taxon>
        <taxon>Arundinoideae</taxon>
        <taxon>Arundineae</taxon>
        <taxon>Arundo</taxon>
    </lineage>
</organism>
<protein>
    <submittedName>
        <fullName evidence="2">Uncharacterized protein</fullName>
    </submittedName>
</protein>
<dbReference type="EMBL" id="GBRH01238854">
    <property type="protein sequence ID" value="JAD59041.1"/>
    <property type="molecule type" value="Transcribed_RNA"/>
</dbReference>
<keyword evidence="1" id="KW-0732">Signal</keyword>
<dbReference type="AlphaFoldDB" id="A0A0A9B6R3"/>
<sequence length="57" mass="6412">MLEMDPLSLSLLFPSLFFLFPLCSLSWGDGWISLPDKNHLEVQCSVVLICPVSLVEM</sequence>
<feature type="signal peptide" evidence="1">
    <location>
        <begin position="1"/>
        <end position="28"/>
    </location>
</feature>
<name>A0A0A9B6R3_ARUDO</name>
<reference evidence="2" key="1">
    <citation type="submission" date="2014-09" db="EMBL/GenBank/DDBJ databases">
        <authorList>
            <person name="Magalhaes I.L.F."/>
            <person name="Oliveira U."/>
            <person name="Santos F.R."/>
            <person name="Vidigal T.H.D.A."/>
            <person name="Brescovit A.D."/>
            <person name="Santos A.J."/>
        </authorList>
    </citation>
    <scope>NUCLEOTIDE SEQUENCE</scope>
    <source>
        <tissue evidence="2">Shoot tissue taken approximately 20 cm above the soil surface</tissue>
    </source>
</reference>
<reference evidence="2" key="2">
    <citation type="journal article" date="2015" name="Data Brief">
        <title>Shoot transcriptome of the giant reed, Arundo donax.</title>
        <authorList>
            <person name="Barrero R.A."/>
            <person name="Guerrero F.D."/>
            <person name="Moolhuijzen P."/>
            <person name="Goolsby J.A."/>
            <person name="Tidwell J."/>
            <person name="Bellgard S.E."/>
            <person name="Bellgard M.I."/>
        </authorList>
    </citation>
    <scope>NUCLEOTIDE SEQUENCE</scope>
    <source>
        <tissue evidence="2">Shoot tissue taken approximately 20 cm above the soil surface</tissue>
    </source>
</reference>
<feature type="chain" id="PRO_5002042799" evidence="1">
    <location>
        <begin position="29"/>
        <end position="57"/>
    </location>
</feature>
<proteinExistence type="predicted"/>
<evidence type="ECO:0000313" key="2">
    <source>
        <dbReference type="EMBL" id="JAD59041.1"/>
    </source>
</evidence>
<evidence type="ECO:0000256" key="1">
    <source>
        <dbReference type="SAM" id="SignalP"/>
    </source>
</evidence>
<accession>A0A0A9B6R3</accession>